<dbReference type="InterPro" id="IPR001343">
    <property type="entry name" value="Hemolysn_Ca-bd"/>
</dbReference>
<evidence type="ECO:0000313" key="4">
    <source>
        <dbReference type="Proteomes" id="UP001597101"/>
    </source>
</evidence>
<proteinExistence type="predicted"/>
<name>A0ABW3FHR8_9HYPH</name>
<dbReference type="SUPFAM" id="SSF51120">
    <property type="entry name" value="beta-Roll"/>
    <property type="match status" value="2"/>
</dbReference>
<gene>
    <name evidence="3" type="ORF">ACFQ14_12800</name>
</gene>
<dbReference type="PANTHER" id="PTHR38340:SF1">
    <property type="entry name" value="S-LAYER PROTEIN"/>
    <property type="match status" value="1"/>
</dbReference>
<dbReference type="Gene3D" id="2.150.10.10">
    <property type="entry name" value="Serralysin-like metalloprotease, C-terminal"/>
    <property type="match status" value="3"/>
</dbReference>
<keyword evidence="4" id="KW-1185">Reference proteome</keyword>
<protein>
    <submittedName>
        <fullName evidence="3">Calcium-binding protein</fullName>
    </submittedName>
</protein>
<comment type="subcellular location">
    <subcellularLocation>
        <location evidence="1">Secreted</location>
    </subcellularLocation>
</comment>
<dbReference type="PRINTS" id="PR00313">
    <property type="entry name" value="CABNDNGRPT"/>
</dbReference>
<evidence type="ECO:0000313" key="3">
    <source>
        <dbReference type="EMBL" id="MFD0917288.1"/>
    </source>
</evidence>
<dbReference type="RefSeq" id="WP_377213151.1">
    <property type="nucleotide sequence ID" value="NZ_JBHTJV010000011.1"/>
</dbReference>
<dbReference type="Pfam" id="PF00353">
    <property type="entry name" value="HemolysinCabind"/>
    <property type="match status" value="8"/>
</dbReference>
<evidence type="ECO:0000256" key="1">
    <source>
        <dbReference type="ARBA" id="ARBA00004613"/>
    </source>
</evidence>
<dbReference type="InterPro" id="IPR050557">
    <property type="entry name" value="RTX_toxin/Mannuronan_C5-epim"/>
</dbReference>
<sequence length="808" mass="82961">MATIATLSTSILPPTFPGLNSSVAIDTLLTESAIEYSWLTSDGNKITLIGAFTYPGGFGSLPVGSVDQLIYDTGNDGTDDLAVDYGSDPLDADDFVTGPGGAANPNSFWEHALSQADTGTISGTVPLTSPLFLATQAFGLDGSLASIAQADIITFTGLGHLAGDSSRGNVSSMSSSNGSAADTLTFNRAATGLSVVTGDHGYIGTTSPSEMITADDFIQDVSTVSGETWLVGDIYDVGNNYTVYAGDDTIIGGGEEVTIIGDVHTMSGSAGGAAAPTVYGGADTLTGGTKDDLIVGDVYEVTESILNIDNFLVAGDDMIDGGQGDDILYGDFFNNTFGAGVIGGHDTLKGSEGDDKLYGQLGNDVLQGGSDENIIDGGEGFDIASYADAKEGVTVDLNLQGDFQAVNSFSFDQLVSIEGVIGSAHNDMLIAAEDIGAVMEGLEGENELVGSAEGFDTASYANAVVGVNVSLELLNTEQDTNISIDRLISIEALLGSAHDDLLSGNGDANSLTGGAGNDDLDGGGGSDSLNGGLGNDEYWIDDANDIVLELAVEGYDRVYADGLTSYTLPDDVERLTFLDTGNHTATGNDLANRFDGNAGNDTFILDAGGNDIFSGGQGQDTFDARAGSLGIDIDLVSGTHGGDAAGDLFASMEVFWGSNNAAVSDTMVTGAARAKFYGFAGDDDLTGGATVDYLDGGIGDDVLDGMGARDGLRGFTGDDTLTGGADRDYFQYVFAGFDHDTITDYQDGLDYLRVFSAVADEVSDFIIIGNGTSSVLLTLDDGTTDNTITLNGDGGSIVTIDASDFLFY</sequence>
<dbReference type="PANTHER" id="PTHR38340">
    <property type="entry name" value="S-LAYER PROTEIN"/>
    <property type="match status" value="1"/>
</dbReference>
<evidence type="ECO:0000256" key="2">
    <source>
        <dbReference type="ARBA" id="ARBA00022525"/>
    </source>
</evidence>
<keyword evidence="2" id="KW-0964">Secreted</keyword>
<organism evidence="3 4">
    <name type="scientific">Pseudahrensia aquimaris</name>
    <dbReference type="NCBI Taxonomy" id="744461"/>
    <lineage>
        <taxon>Bacteria</taxon>
        <taxon>Pseudomonadati</taxon>
        <taxon>Pseudomonadota</taxon>
        <taxon>Alphaproteobacteria</taxon>
        <taxon>Hyphomicrobiales</taxon>
        <taxon>Ahrensiaceae</taxon>
        <taxon>Pseudahrensia</taxon>
    </lineage>
</organism>
<dbReference type="Proteomes" id="UP001597101">
    <property type="component" value="Unassembled WGS sequence"/>
</dbReference>
<dbReference type="InterPro" id="IPR018511">
    <property type="entry name" value="Hemolysin-typ_Ca-bd_CS"/>
</dbReference>
<comment type="caution">
    <text evidence="3">The sequence shown here is derived from an EMBL/GenBank/DDBJ whole genome shotgun (WGS) entry which is preliminary data.</text>
</comment>
<dbReference type="InterPro" id="IPR011049">
    <property type="entry name" value="Serralysin-like_metalloprot_C"/>
</dbReference>
<dbReference type="EMBL" id="JBHTJV010000011">
    <property type="protein sequence ID" value="MFD0917288.1"/>
    <property type="molecule type" value="Genomic_DNA"/>
</dbReference>
<reference evidence="4" key="1">
    <citation type="journal article" date="2019" name="Int. J. Syst. Evol. Microbiol.">
        <title>The Global Catalogue of Microorganisms (GCM) 10K type strain sequencing project: providing services to taxonomists for standard genome sequencing and annotation.</title>
        <authorList>
            <consortium name="The Broad Institute Genomics Platform"/>
            <consortium name="The Broad Institute Genome Sequencing Center for Infectious Disease"/>
            <person name="Wu L."/>
            <person name="Ma J."/>
        </authorList>
    </citation>
    <scope>NUCLEOTIDE SEQUENCE [LARGE SCALE GENOMIC DNA]</scope>
    <source>
        <strain evidence="4">CCUG 60023</strain>
    </source>
</reference>
<accession>A0ABW3FHR8</accession>
<dbReference type="PROSITE" id="PS00330">
    <property type="entry name" value="HEMOLYSIN_CALCIUM"/>
    <property type="match status" value="2"/>
</dbReference>